<evidence type="ECO:0000313" key="7">
    <source>
        <dbReference type="Proteomes" id="UP000198828"/>
    </source>
</evidence>
<dbReference type="OrthoDB" id="9802264at2"/>
<comment type="similarity">
    <text evidence="1">Belongs to the ABC transporter superfamily.</text>
</comment>
<keyword evidence="7" id="KW-1185">Reference proteome</keyword>
<reference evidence="6 7" key="1">
    <citation type="submission" date="2016-10" db="EMBL/GenBank/DDBJ databases">
        <authorList>
            <person name="de Groot N.N."/>
        </authorList>
    </citation>
    <scope>NUCLEOTIDE SEQUENCE [LARGE SCALE GENOMIC DNA]</scope>
    <source>
        <strain evidence="6 7">DSM 23310</strain>
    </source>
</reference>
<evidence type="ECO:0000256" key="2">
    <source>
        <dbReference type="ARBA" id="ARBA00022448"/>
    </source>
</evidence>
<dbReference type="InterPro" id="IPR025662">
    <property type="entry name" value="Sigma_54_int_dom_ATP-bd_1"/>
</dbReference>
<keyword evidence="3" id="KW-0547">Nucleotide-binding</keyword>
<dbReference type="GO" id="GO:0005524">
    <property type="term" value="F:ATP binding"/>
    <property type="evidence" value="ECO:0007669"/>
    <property type="project" value="UniProtKB-KW"/>
</dbReference>
<dbReference type="AlphaFoldDB" id="A0A1H3DD69"/>
<dbReference type="RefSeq" id="WP_093754466.1">
    <property type="nucleotide sequence ID" value="NZ_BSYN01000007.1"/>
</dbReference>
<dbReference type="PROSITE" id="PS00675">
    <property type="entry name" value="SIGMA54_INTERACT_1"/>
    <property type="match status" value="1"/>
</dbReference>
<dbReference type="GO" id="GO:0016887">
    <property type="term" value="F:ATP hydrolysis activity"/>
    <property type="evidence" value="ECO:0007669"/>
    <property type="project" value="InterPro"/>
</dbReference>
<sequence>MIELLNISKSFGDKLIFEDVNLTIKKGEFVIITGESGSGKTTLLNIMSLMEQPDKGNIFIEGTKINSLKGKQRFFREKAGFIFQNYALMEEETVFNNIKISLAYKKCKDKGAVIKDSLNKVGLDNYQNKKIYQLSGGEQQRVSLARLLAKDSQYIFADEPTGNLDGDNSRKVYEILKELNKKGKTVILVTHDERIANIEGCKKLVIKNRKIIA</sequence>
<dbReference type="Proteomes" id="UP000198828">
    <property type="component" value="Unassembled WGS sequence"/>
</dbReference>
<keyword evidence="4 6" id="KW-0067">ATP-binding</keyword>
<gene>
    <name evidence="6" type="ORF">SAMN05660923_02647</name>
</gene>
<dbReference type="InterPro" id="IPR003593">
    <property type="entry name" value="AAA+_ATPase"/>
</dbReference>
<evidence type="ECO:0000256" key="3">
    <source>
        <dbReference type="ARBA" id="ARBA00022741"/>
    </source>
</evidence>
<dbReference type="PANTHER" id="PTHR42798">
    <property type="entry name" value="LIPOPROTEIN-RELEASING SYSTEM ATP-BINDING PROTEIN LOLD"/>
    <property type="match status" value="1"/>
</dbReference>
<dbReference type="PANTHER" id="PTHR42798:SF2">
    <property type="entry name" value="ABC TRANSPORTER ATP-BINDING PROTEIN MG467-RELATED"/>
    <property type="match status" value="1"/>
</dbReference>
<dbReference type="Pfam" id="PF00005">
    <property type="entry name" value="ABC_tran"/>
    <property type="match status" value="1"/>
</dbReference>
<evidence type="ECO:0000256" key="4">
    <source>
        <dbReference type="ARBA" id="ARBA00022840"/>
    </source>
</evidence>
<dbReference type="InterPro" id="IPR017871">
    <property type="entry name" value="ABC_transporter-like_CS"/>
</dbReference>
<dbReference type="PROSITE" id="PS50893">
    <property type="entry name" value="ABC_TRANSPORTER_2"/>
    <property type="match status" value="1"/>
</dbReference>
<dbReference type="EMBL" id="FNNG01000015">
    <property type="protein sequence ID" value="SDX64341.1"/>
    <property type="molecule type" value="Genomic_DNA"/>
</dbReference>
<proteinExistence type="inferred from homology"/>
<dbReference type="CDD" id="cd03255">
    <property type="entry name" value="ABC_MJ0796_LolCDE_FtsE"/>
    <property type="match status" value="1"/>
</dbReference>
<dbReference type="InterPro" id="IPR017911">
    <property type="entry name" value="MacB-like_ATP-bd"/>
</dbReference>
<evidence type="ECO:0000256" key="1">
    <source>
        <dbReference type="ARBA" id="ARBA00005417"/>
    </source>
</evidence>
<keyword evidence="2" id="KW-0813">Transport</keyword>
<dbReference type="InterPro" id="IPR027417">
    <property type="entry name" value="P-loop_NTPase"/>
</dbReference>
<dbReference type="PROSITE" id="PS00211">
    <property type="entry name" value="ABC_TRANSPORTER_1"/>
    <property type="match status" value="1"/>
</dbReference>
<evidence type="ECO:0000259" key="5">
    <source>
        <dbReference type="PROSITE" id="PS50893"/>
    </source>
</evidence>
<dbReference type="Gene3D" id="3.40.50.300">
    <property type="entry name" value="P-loop containing nucleotide triphosphate hydrolases"/>
    <property type="match status" value="1"/>
</dbReference>
<feature type="domain" description="ABC transporter" evidence="5">
    <location>
        <begin position="2"/>
        <end position="212"/>
    </location>
</feature>
<name>A0A1H3DD69_9FIRM</name>
<evidence type="ECO:0000313" key="6">
    <source>
        <dbReference type="EMBL" id="SDX64341.1"/>
    </source>
</evidence>
<protein>
    <submittedName>
        <fullName evidence="6">Putative ABC transport system ATP-binding protein</fullName>
    </submittedName>
</protein>
<dbReference type="InterPro" id="IPR003439">
    <property type="entry name" value="ABC_transporter-like_ATP-bd"/>
</dbReference>
<accession>A0A1H3DD69</accession>
<dbReference type="SUPFAM" id="SSF52540">
    <property type="entry name" value="P-loop containing nucleoside triphosphate hydrolases"/>
    <property type="match status" value="1"/>
</dbReference>
<dbReference type="SMART" id="SM00382">
    <property type="entry name" value="AAA"/>
    <property type="match status" value="1"/>
</dbReference>
<organism evidence="6 7">
    <name type="scientific">Tepidimicrobium xylanilyticum</name>
    <dbReference type="NCBI Taxonomy" id="1123352"/>
    <lineage>
        <taxon>Bacteria</taxon>
        <taxon>Bacillati</taxon>
        <taxon>Bacillota</taxon>
        <taxon>Tissierellia</taxon>
        <taxon>Tissierellales</taxon>
        <taxon>Tepidimicrobiaceae</taxon>
        <taxon>Tepidimicrobium</taxon>
    </lineage>
</organism>